<dbReference type="InterPro" id="IPR025209">
    <property type="entry name" value="DUF4209"/>
</dbReference>
<evidence type="ECO:0000313" key="3">
    <source>
        <dbReference type="Proteomes" id="UP000505355"/>
    </source>
</evidence>
<dbReference type="Proteomes" id="UP000505355">
    <property type="component" value="Chromosome"/>
</dbReference>
<dbReference type="AlphaFoldDB" id="A0A7D4UQB4"/>
<name>A0A7D4UQB4_9SPHI</name>
<dbReference type="EMBL" id="CP054139">
    <property type="protein sequence ID" value="QKJ32440.1"/>
    <property type="molecule type" value="Genomic_DNA"/>
</dbReference>
<feature type="domain" description="DUF4209" evidence="1">
    <location>
        <begin position="521"/>
        <end position="609"/>
    </location>
</feature>
<organism evidence="2 3">
    <name type="scientific">Mucilaginibacter mali</name>
    <dbReference type="NCBI Taxonomy" id="2740462"/>
    <lineage>
        <taxon>Bacteria</taxon>
        <taxon>Pseudomonadati</taxon>
        <taxon>Bacteroidota</taxon>
        <taxon>Sphingobacteriia</taxon>
        <taxon>Sphingobacteriales</taxon>
        <taxon>Sphingobacteriaceae</taxon>
        <taxon>Mucilaginibacter</taxon>
    </lineage>
</organism>
<sequence>MKKDKVDLKEIKVMSQLYELLEKDALLLTRDHRLLDVLVDYRNQTENTDEKQLAQWELEAFLFGFHGIDPFAYSTSTGAEPGTYNEFPDMDDFQAKAFNYLRQRCVQANNPVLVARYHHLVWRGPKGIKNKAFATRAIDGYMAQVPLYLKQFDIDGDDHSLSEISQLLKKLIRLCAETKFKVDELKKLLSDIFYNTPTVPFFIKDSVLELMLETKVLFRPADFKGALDIYEAELLKETHKKDRFLWTHGYFDNAINLATRLGVDVKIWHERLGDMHTHIAELENKPERNWLKGKAISSAIEAYRNAGHAEKKKNAEQLLFELKPHIKLTSVRIPANDDEIKQYETLQKYIKNECKNLLLEPPEQIYASLIEGWFFPNAAAIGEKVKTIKSTFDLFTVVQFDNNKNIRTEQADAGKNKRFNEAYSRYLEHYTLQYLHYVFVPGIKSGHLTYRNFLAFLKERTWLGEPYLETDLSGNVLSFNWISMLAPAIVEYFVQVQSWVWSAGYTPSFMLPIESLTLKMEGLLRNFAERLNISTTVLGKNGTQEAYIHNILEDERIQTYFDQEDVQFFKFLFANEGGINLRNNIAHCLYNVTDYSLDKMHLLLAALIRIAKYQILKKE</sequence>
<proteinExistence type="predicted"/>
<dbReference type="Pfam" id="PF13910">
    <property type="entry name" value="DUF4209"/>
    <property type="match status" value="1"/>
</dbReference>
<accession>A0A7D4UQB4</accession>
<evidence type="ECO:0000313" key="2">
    <source>
        <dbReference type="EMBL" id="QKJ32440.1"/>
    </source>
</evidence>
<evidence type="ECO:0000259" key="1">
    <source>
        <dbReference type="Pfam" id="PF13910"/>
    </source>
</evidence>
<dbReference type="RefSeq" id="WP_173417090.1">
    <property type="nucleotide sequence ID" value="NZ_CP054139.1"/>
</dbReference>
<gene>
    <name evidence="2" type="ORF">HQ865_22635</name>
</gene>
<reference evidence="2 3" key="1">
    <citation type="submission" date="2020-05" db="EMBL/GenBank/DDBJ databases">
        <title>Mucilaginibacter mali sp. nov.</title>
        <authorList>
            <person name="Kim H.S."/>
            <person name="Lee K.C."/>
            <person name="Suh M.K."/>
            <person name="Kim J.-S."/>
            <person name="Han K.-I."/>
            <person name="Eom M.K."/>
            <person name="Shin Y.K."/>
            <person name="Lee J.-S."/>
        </authorList>
    </citation>
    <scope>NUCLEOTIDE SEQUENCE [LARGE SCALE GENOMIC DNA]</scope>
    <source>
        <strain evidence="2 3">G2-14</strain>
    </source>
</reference>
<protein>
    <submittedName>
        <fullName evidence="2">DUF4209 domain-containing protein</fullName>
    </submittedName>
</protein>
<keyword evidence="3" id="KW-1185">Reference proteome</keyword>
<dbReference type="KEGG" id="mmab:HQ865_22635"/>